<dbReference type="InterPro" id="IPR002052">
    <property type="entry name" value="DNA_methylase_N6_adenine_CS"/>
</dbReference>
<keyword evidence="8" id="KW-0378">Hydrolase</keyword>
<evidence type="ECO:0000313" key="10">
    <source>
        <dbReference type="Proteomes" id="UP000477070"/>
    </source>
</evidence>
<keyword evidence="8" id="KW-0255">Endonuclease</keyword>
<dbReference type="Pfam" id="PF07669">
    <property type="entry name" value="Eco57I"/>
    <property type="match status" value="2"/>
</dbReference>
<reference evidence="8" key="3">
    <citation type="submission" date="2018-04" db="EMBL/GenBank/DDBJ databases">
        <authorList>
            <person name="Sheh A."/>
            <person name="Shen Z."/>
            <person name="Mannion A.J."/>
            <person name="Fox J.G."/>
        </authorList>
    </citation>
    <scope>NUCLEOTIDE SEQUENCE</scope>
    <source>
        <strain evidence="8">MIT 97-6194</strain>
    </source>
</reference>
<feature type="domain" description="Type II methyltransferase M.TaqI-like" evidence="6">
    <location>
        <begin position="872"/>
        <end position="952"/>
    </location>
</feature>
<dbReference type="GO" id="GO:0006304">
    <property type="term" value="P:DNA modification"/>
    <property type="evidence" value="ECO:0007669"/>
    <property type="project" value="InterPro"/>
</dbReference>
<dbReference type="InterPro" id="IPR050953">
    <property type="entry name" value="N4_N6_ade-DNA_methylase"/>
</dbReference>
<evidence type="ECO:0000313" key="8">
    <source>
        <dbReference type="EMBL" id="TLD94549.1"/>
    </source>
</evidence>
<dbReference type="GO" id="GO:0003676">
    <property type="term" value="F:nucleic acid binding"/>
    <property type="evidence" value="ECO:0007669"/>
    <property type="project" value="InterPro"/>
</dbReference>
<dbReference type="RefSeq" id="WP_034572028.1">
    <property type="nucleotide sequence ID" value="NZ_JRMP02000006.1"/>
</dbReference>
<reference evidence="8 9" key="1">
    <citation type="journal article" date="2014" name="Genome Announc.">
        <title>Draft genome sequences of eight enterohepatic helicobacter species isolated from both laboratory and wild rodents.</title>
        <authorList>
            <person name="Sheh A."/>
            <person name="Shen Z."/>
            <person name="Fox J.G."/>
        </authorList>
    </citation>
    <scope>NUCLEOTIDE SEQUENCE [LARGE SCALE GENOMIC DNA]</scope>
    <source>
        <strain evidence="8 9">MIT 97-6194</strain>
    </source>
</reference>
<evidence type="ECO:0000256" key="2">
    <source>
        <dbReference type="ARBA" id="ARBA00022603"/>
    </source>
</evidence>
<reference evidence="7 10" key="4">
    <citation type="submission" date="2019-12" db="EMBL/GenBank/DDBJ databases">
        <title>Multi-Generational Helicobacter saguini Isolates.</title>
        <authorList>
            <person name="Mannion A."/>
            <person name="Shen Z."/>
            <person name="Fox J.G."/>
        </authorList>
    </citation>
    <scope>NUCLEOTIDE SEQUENCE [LARGE SCALE GENOMIC DNA]</scope>
    <source>
        <strain evidence="7">16-048</strain>
        <strain evidence="10">16-048 (F4)</strain>
    </source>
</reference>
<keyword evidence="3" id="KW-0808">Transferase</keyword>
<comment type="catalytic activity">
    <reaction evidence="5">
        <text>a 2'-deoxyadenosine in DNA + S-adenosyl-L-methionine = an N(6)-methyl-2'-deoxyadenosine in DNA + S-adenosyl-L-homocysteine + H(+)</text>
        <dbReference type="Rhea" id="RHEA:15197"/>
        <dbReference type="Rhea" id="RHEA-COMP:12418"/>
        <dbReference type="Rhea" id="RHEA-COMP:12419"/>
        <dbReference type="ChEBI" id="CHEBI:15378"/>
        <dbReference type="ChEBI" id="CHEBI:57856"/>
        <dbReference type="ChEBI" id="CHEBI:59789"/>
        <dbReference type="ChEBI" id="CHEBI:90615"/>
        <dbReference type="ChEBI" id="CHEBI:90616"/>
        <dbReference type="EC" id="2.1.1.72"/>
    </reaction>
</comment>
<evidence type="ECO:0000256" key="1">
    <source>
        <dbReference type="ARBA" id="ARBA00011900"/>
    </source>
</evidence>
<dbReference type="EMBL" id="QBIU01000002">
    <property type="protein sequence ID" value="MWV70741.1"/>
    <property type="molecule type" value="Genomic_DNA"/>
</dbReference>
<dbReference type="GO" id="GO:0032259">
    <property type="term" value="P:methylation"/>
    <property type="evidence" value="ECO:0007669"/>
    <property type="project" value="UniProtKB-KW"/>
</dbReference>
<dbReference type="InterPro" id="IPR011639">
    <property type="entry name" value="MethylTrfase_TaqI-like_dom"/>
</dbReference>
<dbReference type="PROSITE" id="PS00092">
    <property type="entry name" value="N6_MTASE"/>
    <property type="match status" value="1"/>
</dbReference>
<dbReference type="Proteomes" id="UP000029714">
    <property type="component" value="Unassembled WGS sequence"/>
</dbReference>
<dbReference type="PRINTS" id="PR00507">
    <property type="entry name" value="N12N6MTFRASE"/>
</dbReference>
<dbReference type="SUPFAM" id="SSF53335">
    <property type="entry name" value="S-adenosyl-L-methionine-dependent methyltransferases"/>
    <property type="match status" value="1"/>
</dbReference>
<reference evidence="8 9" key="2">
    <citation type="journal article" date="2016" name="Infect. Immun.">
        <title>Helicobacter saguini, a Novel Helicobacter Isolated from Cotton-Top Tamarins with Ulcerative Colitis, Has Proinflammatory Properties and Induces Typhlocolitis and Dysplasia in Gnotobiotic IL-10-/- Mice.</title>
        <authorList>
            <person name="Shen Z."/>
            <person name="Mannion A."/>
            <person name="Whary M.T."/>
            <person name="Muthupalani S."/>
            <person name="Sheh A."/>
            <person name="Feng Y."/>
            <person name="Gong G."/>
            <person name="Vandamme P."/>
            <person name="Holcombe H.R."/>
            <person name="Paster B.J."/>
            <person name="Fox J.G."/>
        </authorList>
    </citation>
    <scope>NUCLEOTIDE SEQUENCE [LARGE SCALE GENOMIC DNA]</scope>
    <source>
        <strain evidence="8 9">MIT 97-6194</strain>
    </source>
</reference>
<protein>
    <recommendedName>
        <fullName evidence="1">site-specific DNA-methyltransferase (adenine-specific)</fullName>
        <ecNumber evidence="1">2.1.1.72</ecNumber>
    </recommendedName>
</protein>
<evidence type="ECO:0000256" key="5">
    <source>
        <dbReference type="ARBA" id="ARBA00047942"/>
    </source>
</evidence>
<sequence>MQLVDMTKLQFLDNNMFTSYTLLVDFPQTYEFDKNKQEVIESLEKIKAIYDKDKFINQNEHQFEDDFITKVLDILGWEYIRQEEKIIQGRIEKPDFLLFCNLDSKKEYEKIPRDDRYAKNTGISVILETKAYNVAVDNKKILNNPHFQLVSYLNNLRVFYGFSSNGHVWRFYDLNKISSNKVFYEVDLESILFCEDSNLQLEAFEYFYYVFHAKNFVPREVMQKDEVIIESKMKTSLRKNEEAKTMIEQDLQAVIYGTNGNESIFEKIGSCIYERNKEQGLQEAYNNSLYFTFRLLFIMFFEDRFNKILKGHRYFHDYMTLQRYILDFIESNKHEDDRFTAFNRLNDIFRIYNEGNGNIYMPAFNGGLFNNENAPLLKTSKMFDNKTLYNILFKLLNFNDGKSIFYRDYRTLSITHLGTIYEGLLAYFFNIAENDMVYISYEPKYKKSDEEINEEYADIYEYKDLQKDNIVHKVQDYKKGQLFLMNTSNTRKNTASFYTPESITRFLVEIGLQNNLSNENIAHFKILDNACGSGHFLIEALNQITQIVLENFEYFSNLHQYYNKERDAIQEIIKDFEIKDYVVDESDILKRLLLKRVIYGVDLSPFAIELSKLSLWINSFIFGTPLSFIEHHIKCGNALIGTNLQEIQDFYNLNQESQSGINKFIKIFTPLIRKLQARFIKLDSITDTTREQVMESKRIYTKEITPILNKLNLYFNYFTLKYFYNNQEKEIFDNVENKHILETSFNLDSNTNFFELFEMVLTEEDGYQKNELVKIIESYAKKYKFFNYAIEFPEILNIPRSKDRIQDFKDIKFVGFDIIVSNPPWDKVKFSDNDFFPQFKSNYRKLSNAKKEEYKINSLDKNYIKRQYDENKALIESNNEYYKSRYPLNEGIGDSNLFRFFVERNLSLLDSNATLNYVLPSALMLEESSVNLRKYILENKTLEYFYCFENRNITFRRVDSRYKFALMQIKNAKAPSYHRIKTLFYQVDVDDATDSHRAKDILDGKRVQKKHKPKREVNPNVLKNTFWEERVSKTEYMTKKELRVYARRLIYIDLDTIRLLSPNHLALMELSGKKDLVILKRLYKRFSGLDSKWLDFRNELHMTSDKDLFIESFSKDLLPLYQGKLIHQYNARFKDPFIEARKLHLYFLNKKDFDARMRSKEVYRLKQDLNIHIKEYNKILDFMLKKSSFKSIEQLEDSIIKYDREYFRLAFRGIASDTNERTSIFSLIPKNVGCGNTLYVSIPKVYTTRYKDIITKEIPHIRILFALGVFNSITFDFLLRRVVQISVNKTYLVRIPFPQKSDTLIESNTDYKQIAINALLLQLYNDKAGDFSELKTEFNIKDSDLPKTKKQYDILRAKTDHLVAKLYGISKDEFLYILESFKVLQDTQPQYISLLREMFEI</sequence>
<dbReference type="OrthoDB" id="9761012at2"/>
<comment type="caution">
    <text evidence="8">The sequence shown here is derived from an EMBL/GenBank/DDBJ whole genome shotgun (WGS) entry which is preliminary data.</text>
</comment>
<keyword evidence="9" id="KW-1185">Reference proteome</keyword>
<dbReference type="EMBL" id="JRMP02000006">
    <property type="protein sequence ID" value="TLD94549.1"/>
    <property type="molecule type" value="Genomic_DNA"/>
</dbReference>
<organism evidence="8 9">
    <name type="scientific">Helicobacter saguini</name>
    <dbReference type="NCBI Taxonomy" id="1548018"/>
    <lineage>
        <taxon>Bacteria</taxon>
        <taxon>Pseudomonadati</taxon>
        <taxon>Campylobacterota</taxon>
        <taxon>Epsilonproteobacteria</taxon>
        <taxon>Campylobacterales</taxon>
        <taxon>Helicobacteraceae</taxon>
        <taxon>Helicobacter</taxon>
    </lineage>
</organism>
<accession>A0A347VP25</accession>
<gene>
    <name evidence="7" type="ORF">DCO61_12300</name>
    <name evidence="8" type="ORF">LS64_005125</name>
</gene>
<dbReference type="REBASE" id="272414">
    <property type="entry name" value="Hsa1416ORF2580P"/>
</dbReference>
<dbReference type="EC" id="2.1.1.72" evidence="1"/>
<dbReference type="InterPro" id="IPR029063">
    <property type="entry name" value="SAM-dependent_MTases_sf"/>
</dbReference>
<evidence type="ECO:0000256" key="4">
    <source>
        <dbReference type="ARBA" id="ARBA00022691"/>
    </source>
</evidence>
<name>A0A347VP25_9HELI</name>
<dbReference type="Gene3D" id="3.40.50.150">
    <property type="entry name" value="Vaccinia Virus protein VP39"/>
    <property type="match status" value="2"/>
</dbReference>
<keyword evidence="2" id="KW-0489">Methyltransferase</keyword>
<keyword evidence="4" id="KW-0949">S-adenosyl-L-methionine</keyword>
<proteinExistence type="predicted"/>
<dbReference type="PANTHER" id="PTHR33841">
    <property type="entry name" value="DNA METHYLTRANSFERASE YEEA-RELATED"/>
    <property type="match status" value="1"/>
</dbReference>
<evidence type="ECO:0000313" key="7">
    <source>
        <dbReference type="EMBL" id="MWV70741.1"/>
    </source>
</evidence>
<keyword evidence="8" id="KW-0540">Nuclease</keyword>
<dbReference type="Proteomes" id="UP000477070">
    <property type="component" value="Unassembled WGS sequence"/>
</dbReference>
<evidence type="ECO:0000256" key="3">
    <source>
        <dbReference type="ARBA" id="ARBA00022679"/>
    </source>
</evidence>
<feature type="domain" description="Type II methyltransferase M.TaqI-like" evidence="6">
    <location>
        <begin position="598"/>
        <end position="850"/>
    </location>
</feature>
<dbReference type="GO" id="GO:0004519">
    <property type="term" value="F:endonuclease activity"/>
    <property type="evidence" value="ECO:0007669"/>
    <property type="project" value="UniProtKB-KW"/>
</dbReference>
<dbReference type="PANTHER" id="PTHR33841:SF1">
    <property type="entry name" value="DNA METHYLTRANSFERASE A"/>
    <property type="match status" value="1"/>
</dbReference>
<dbReference type="GO" id="GO:0009007">
    <property type="term" value="F:site-specific DNA-methyltransferase (adenine-specific) activity"/>
    <property type="evidence" value="ECO:0007669"/>
    <property type="project" value="UniProtKB-EC"/>
</dbReference>
<evidence type="ECO:0000259" key="6">
    <source>
        <dbReference type="Pfam" id="PF07669"/>
    </source>
</evidence>
<dbReference type="STRING" id="1548018.LS64_07745"/>
<evidence type="ECO:0000313" key="9">
    <source>
        <dbReference type="Proteomes" id="UP000029714"/>
    </source>
</evidence>